<reference evidence="1 2" key="1">
    <citation type="journal article" date="2007" name="Genome Biol.">
        <title>Genome analysis and genome-wide proteomics of Thermococcus gammatolerans, the most radioresistant organism known amongst the Archaea.</title>
        <authorList>
            <person name="Zivanovic Y."/>
            <person name="Armengaud J."/>
            <person name="Lagorce A."/>
            <person name="Leplat C."/>
            <person name="Guerin P."/>
            <person name="Dutertre M."/>
            <person name="Anthouard V."/>
            <person name="Forterre P."/>
            <person name="Wincker P."/>
            <person name="Confalonieri F."/>
        </authorList>
    </citation>
    <scope>NUCLEOTIDE SEQUENCE [LARGE SCALE GENOMIC DNA]</scope>
    <source>
        <strain evidence="2">DSM 15229 / JCM 11827 / EJ3</strain>
    </source>
</reference>
<sequence length="213" mass="24808">MDTLKLSSKHIYIEADLRKFYGGAYPFPVVMLVDGHVIVGMCWEKWSSGKLTGAPGDPYGIVQDLLDSIRFFMRAKPGELVGVKRDTVREYGFHVEEDSLIYSATSIADSVYIFLERTKDIVNVHYYNRLLDETDCPEFKEKQKGTIELLFAEFVEDVLRISGEYLKNYASIIEQIMMERGEEPYDHDVLWKWYQEIKESHKKELKFLKANVI</sequence>
<dbReference type="eggNOG" id="arCOG07145">
    <property type="taxonomic scope" value="Archaea"/>
</dbReference>
<dbReference type="RefSeq" id="WP_015858506.1">
    <property type="nucleotide sequence ID" value="NC_012804.1"/>
</dbReference>
<dbReference type="STRING" id="593117.TGAM_0889"/>
<accession>C5A579</accession>
<organism evidence="1 2">
    <name type="scientific">Thermococcus gammatolerans (strain DSM 15229 / JCM 11827 / EJ3)</name>
    <dbReference type="NCBI Taxonomy" id="593117"/>
    <lineage>
        <taxon>Archaea</taxon>
        <taxon>Methanobacteriati</taxon>
        <taxon>Methanobacteriota</taxon>
        <taxon>Thermococci</taxon>
        <taxon>Thermococcales</taxon>
        <taxon>Thermococcaceae</taxon>
        <taxon>Thermococcus</taxon>
    </lineage>
</organism>
<keyword evidence="2" id="KW-1185">Reference proteome</keyword>
<name>C5A579_THEGJ</name>
<dbReference type="Proteomes" id="UP000001488">
    <property type="component" value="Chromosome"/>
</dbReference>
<dbReference type="AlphaFoldDB" id="C5A579"/>
<dbReference type="OrthoDB" id="102312at2157"/>
<dbReference type="GeneID" id="7986846"/>
<dbReference type="EMBL" id="CP001398">
    <property type="protein sequence ID" value="ACS33391.1"/>
    <property type="molecule type" value="Genomic_DNA"/>
</dbReference>
<dbReference type="HOGENOM" id="CLU_1237976_0_0_2"/>
<proteinExistence type="predicted"/>
<gene>
    <name evidence="1" type="ordered locus">TGAM_0889</name>
</gene>
<evidence type="ECO:0000313" key="2">
    <source>
        <dbReference type="Proteomes" id="UP000001488"/>
    </source>
</evidence>
<dbReference type="PaxDb" id="593117-TGAM_0889"/>
<dbReference type="KEGG" id="tga:TGAM_0889"/>
<evidence type="ECO:0000313" key="1">
    <source>
        <dbReference type="EMBL" id="ACS33391.1"/>
    </source>
</evidence>
<protein>
    <submittedName>
        <fullName evidence="1">Uncharacterized protein</fullName>
    </submittedName>
</protein>